<dbReference type="InterPro" id="IPR051804">
    <property type="entry name" value="Carb_Metab_Reg_Kinase/Isom"/>
</dbReference>
<dbReference type="InterPro" id="IPR014710">
    <property type="entry name" value="RmlC-like_jellyroll"/>
</dbReference>
<keyword evidence="1" id="KW-0479">Metal-binding</keyword>
<protein>
    <submittedName>
        <fullName evidence="3">Unannotated protein</fullName>
    </submittedName>
</protein>
<accession>A0A6J6ENL9</accession>
<dbReference type="InterPro" id="IPR011051">
    <property type="entry name" value="RmlC_Cupin_sf"/>
</dbReference>
<evidence type="ECO:0000256" key="1">
    <source>
        <dbReference type="ARBA" id="ARBA00022723"/>
    </source>
</evidence>
<dbReference type="Gene3D" id="2.60.120.10">
    <property type="entry name" value="Jelly Rolls"/>
    <property type="match status" value="2"/>
</dbReference>
<dbReference type="CDD" id="cd07010">
    <property type="entry name" value="cupin_PMI_type_I_N_bac"/>
    <property type="match status" value="1"/>
</dbReference>
<organism evidence="3">
    <name type="scientific">freshwater metagenome</name>
    <dbReference type="NCBI Taxonomy" id="449393"/>
    <lineage>
        <taxon>unclassified sequences</taxon>
        <taxon>metagenomes</taxon>
        <taxon>ecological metagenomes</taxon>
    </lineage>
</organism>
<dbReference type="EMBL" id="CAEZTX010000003">
    <property type="protein sequence ID" value="CAB4576634.1"/>
    <property type="molecule type" value="Genomic_DNA"/>
</dbReference>
<dbReference type="AlphaFoldDB" id="A0A6J6ENL9"/>
<dbReference type="PANTHER" id="PTHR42742">
    <property type="entry name" value="TRANSCRIPTIONAL REPRESSOR MPRA"/>
    <property type="match status" value="1"/>
</dbReference>
<evidence type="ECO:0000313" key="3">
    <source>
        <dbReference type="EMBL" id="CAB4576634.1"/>
    </source>
</evidence>
<evidence type="ECO:0000256" key="2">
    <source>
        <dbReference type="ARBA" id="ARBA00022833"/>
    </source>
</evidence>
<gene>
    <name evidence="3" type="ORF">UFOPK1755_00171</name>
    <name evidence="4" type="ORF">UFOPK2155_00050</name>
</gene>
<evidence type="ECO:0000313" key="4">
    <source>
        <dbReference type="EMBL" id="CAB4633936.1"/>
    </source>
</evidence>
<dbReference type="GO" id="GO:0046872">
    <property type="term" value="F:metal ion binding"/>
    <property type="evidence" value="ECO:0007669"/>
    <property type="project" value="UniProtKB-KW"/>
</dbReference>
<name>A0A6J6ENL9_9ZZZZ</name>
<sequence length="344" mass="36755">MSENKVVPAKLPSNQFDHFYRGGDRIGALRHGPGGPMRPEEWIGSVTTRFGEAEQGLSKLPDGTFLKDAIASDPIAWLGEEHFSHFGLSIEVLVKLLDPDQRLPVHFHPNKAFAKQHLGLDHGKTEAWIILEAPAGSGVGLGFKEKQNKEDLLKLVSDQDSQALLASLRRFEVSVGDAILVPAGVAHAIDSGIFVLELQEPTDLSALLEWEGFAVDGNKDGHLGLGFETVTDALMLDPLSDAEFDSLVMRNIFSGGALRSVLPIKADGYFRAHLAPGVGDFESGFAIGLVLDGTGEITFANAPSMQITKGDALVIPHAAGTFTISGANVIICRPPHGELSKSAV</sequence>
<proteinExistence type="predicted"/>
<dbReference type="SUPFAM" id="SSF51182">
    <property type="entry name" value="RmlC-like cupins"/>
    <property type="match status" value="1"/>
</dbReference>
<keyword evidence="2" id="KW-0862">Zinc</keyword>
<dbReference type="EMBL" id="CAEZVX010000002">
    <property type="protein sequence ID" value="CAB4633936.1"/>
    <property type="molecule type" value="Genomic_DNA"/>
</dbReference>
<dbReference type="PANTHER" id="PTHR42742:SF3">
    <property type="entry name" value="FRUCTOKINASE"/>
    <property type="match status" value="1"/>
</dbReference>
<reference evidence="3" key="1">
    <citation type="submission" date="2020-05" db="EMBL/GenBank/DDBJ databases">
        <authorList>
            <person name="Chiriac C."/>
            <person name="Salcher M."/>
            <person name="Ghai R."/>
            <person name="Kavagutti S V."/>
        </authorList>
    </citation>
    <scope>NUCLEOTIDE SEQUENCE</scope>
</reference>